<evidence type="ECO:0000256" key="3">
    <source>
        <dbReference type="ARBA" id="ARBA00022692"/>
    </source>
</evidence>
<gene>
    <name evidence="10" type="ORF">I6N96_06505</name>
</gene>
<keyword evidence="4 7" id="KW-1133">Transmembrane helix</keyword>
<dbReference type="InterPro" id="IPR038766">
    <property type="entry name" value="Membrane_comp_ABC_pdt"/>
</dbReference>
<feature type="coiled-coil region" evidence="6">
    <location>
        <begin position="243"/>
        <end position="358"/>
    </location>
</feature>
<reference evidence="10 11" key="1">
    <citation type="submission" date="2020-12" db="EMBL/GenBank/DDBJ databases">
        <title>Vagococcus allomyrinae sp. nov. and Enterococcus lavae sp. nov., isolated from the larvae of Allomyrina dichotoma.</title>
        <authorList>
            <person name="Lee S.D."/>
        </authorList>
    </citation>
    <scope>NUCLEOTIDE SEQUENCE [LARGE SCALE GENOMIC DNA]</scope>
    <source>
        <strain evidence="10 11">BWM-S5</strain>
    </source>
</reference>
<feature type="transmembrane region" description="Helical" evidence="7">
    <location>
        <begin position="439"/>
        <end position="467"/>
    </location>
</feature>
<evidence type="ECO:0000256" key="7">
    <source>
        <dbReference type="SAM" id="Phobius"/>
    </source>
</evidence>
<evidence type="ECO:0000256" key="4">
    <source>
        <dbReference type="ARBA" id="ARBA00022989"/>
    </source>
</evidence>
<accession>A0ABS4CI34</accession>
<feature type="transmembrane region" description="Helical" evidence="7">
    <location>
        <begin position="886"/>
        <end position="904"/>
    </location>
</feature>
<dbReference type="InterPro" id="IPR003838">
    <property type="entry name" value="ABC3_permease_C"/>
</dbReference>
<feature type="domain" description="ABC3 transporter permease C-terminal" evidence="8">
    <location>
        <begin position="393"/>
        <end position="507"/>
    </location>
</feature>
<dbReference type="InterPro" id="IPR025857">
    <property type="entry name" value="MacB_PCD"/>
</dbReference>
<evidence type="ECO:0000313" key="11">
    <source>
        <dbReference type="Proteomes" id="UP000673375"/>
    </source>
</evidence>
<dbReference type="Pfam" id="PF12704">
    <property type="entry name" value="MacB_PCD"/>
    <property type="match status" value="1"/>
</dbReference>
<feature type="transmembrane region" description="Helical" evidence="7">
    <location>
        <begin position="487"/>
        <end position="507"/>
    </location>
</feature>
<dbReference type="EMBL" id="JAEDXU010000002">
    <property type="protein sequence ID" value="MBP1045927.1"/>
    <property type="molecule type" value="Genomic_DNA"/>
</dbReference>
<dbReference type="Pfam" id="PF02687">
    <property type="entry name" value="FtsX"/>
    <property type="match status" value="2"/>
</dbReference>
<keyword evidence="3 7" id="KW-0812">Transmembrane</keyword>
<proteinExistence type="predicted"/>
<evidence type="ECO:0000259" key="8">
    <source>
        <dbReference type="Pfam" id="PF02687"/>
    </source>
</evidence>
<feature type="transmembrane region" description="Helical" evidence="7">
    <location>
        <begin position="792"/>
        <end position="811"/>
    </location>
</feature>
<dbReference type="PANTHER" id="PTHR30287">
    <property type="entry name" value="MEMBRANE COMPONENT OF PREDICTED ABC SUPERFAMILY METABOLITE UPTAKE TRANSPORTER"/>
    <property type="match status" value="1"/>
</dbReference>
<feature type="transmembrane region" description="Helical" evidence="7">
    <location>
        <begin position="394"/>
        <end position="415"/>
    </location>
</feature>
<keyword evidence="6" id="KW-0175">Coiled coil</keyword>
<evidence type="ECO:0000256" key="2">
    <source>
        <dbReference type="ARBA" id="ARBA00022475"/>
    </source>
</evidence>
<dbReference type="PANTHER" id="PTHR30287:SF1">
    <property type="entry name" value="INNER MEMBRANE PROTEIN"/>
    <property type="match status" value="1"/>
</dbReference>
<keyword evidence="11" id="KW-1185">Reference proteome</keyword>
<feature type="domain" description="MacB-like periplasmic core" evidence="9">
    <location>
        <begin position="561"/>
        <end position="736"/>
    </location>
</feature>
<evidence type="ECO:0000256" key="6">
    <source>
        <dbReference type="SAM" id="Coils"/>
    </source>
</evidence>
<feature type="transmembrane region" description="Helical" evidence="7">
    <location>
        <begin position="560"/>
        <end position="580"/>
    </location>
</feature>
<protein>
    <submittedName>
        <fullName evidence="10">FtsX-like permease family protein</fullName>
    </submittedName>
</protein>
<evidence type="ECO:0000256" key="5">
    <source>
        <dbReference type="ARBA" id="ARBA00023136"/>
    </source>
</evidence>
<comment type="caution">
    <text evidence="10">The sequence shown here is derived from an EMBL/GenBank/DDBJ whole genome shotgun (WGS) entry which is preliminary data.</text>
</comment>
<evidence type="ECO:0000259" key="9">
    <source>
        <dbReference type="Pfam" id="PF12704"/>
    </source>
</evidence>
<dbReference type="SUPFAM" id="SSF57997">
    <property type="entry name" value="Tropomyosin"/>
    <property type="match status" value="1"/>
</dbReference>
<name>A0ABS4CI34_9ENTE</name>
<keyword evidence="2" id="KW-1003">Cell membrane</keyword>
<dbReference type="Proteomes" id="UP000673375">
    <property type="component" value="Unassembled WGS sequence"/>
</dbReference>
<comment type="subcellular location">
    <subcellularLocation>
        <location evidence="1">Cell membrane</location>
        <topology evidence="1">Multi-pass membrane protein</topology>
    </subcellularLocation>
</comment>
<sequence>MKKKQLWKDIRRSITGSYGRFLSIFSLMLLGAFAFVGLKVTGPDMRTTAENFYSENNLAFVTVTSTWGLNKEDQQALEKTEKLDEIEYGYLKDVVVKDTDTSFRIFSAPDDLSKYEVMEGKMPSGEDEIALDYLQQENYNLGDEIQFSEEEDAEGKTALKKQIFTISGFIKSSEIIDKTSIGQTTVGKGQLDSYAVVEPNVFDSEVYMIARLSFTDTKKMDAYSDEYHSVVGKHKENIDQLLAERSSERLTEVKKEKQEELDEANDEIIEAKDDLASVESKLTQAREQIDAAKAQLEESRALGSGIPELQQQYEAANQEIAAQEAAYNEQLAAFNEKKAEAESEIKDGERELAEGQADLDELEAPVYTISDRKDNPGYKQYLENSQRIDVLSNVFPVFLFAIAALVSLTTMTRFVDEQRINMGTLKALGYSNKDIKKKFVVYGLVSSSLGALAGTLLGHTLLPTVIFNAYAATSTFSEVVLLFSPKYTIIAILTAVICTVVPAYILASGELKERTASLLLPKPPKVGARILLEKIKPIWNRMSFTYKVTARNLFRYKKRMFMTIIGVAGCTALLITGFGIRDSLSGIVDEQFGQLINYDLITVYEDGENIDPKLKEQNLDEDIAESTDIRYEEVSVIAGENDDKQSITLLSPEKMDGFSDFITVRNRKDRSEMKLSDTDVILSEKLVQLLDVETGDQITVQDDKEMDRRMTITGITEMYMGHYIFMGKEAYASTFDKELVRNGKLMILENDSAENSDTIAADLMTIEGIKGVVQSKELSKKIDAVMGGLNNVIIVLIVCAMLLAVVVIYNLTNINVSERIRELSTIKVLGFYDNEVTLYIYRETIILSVFGILFGYVMGFFLHRFIMVSLPPDEAMFKPELMPMNFLLSAIITMTITFMIMGVMHYKIRSVNMLDALKSVD</sequence>
<keyword evidence="5 7" id="KW-0472">Membrane</keyword>
<dbReference type="RefSeq" id="WP_209556744.1">
    <property type="nucleotide sequence ID" value="NZ_JAEDXU010000002.1"/>
</dbReference>
<feature type="transmembrane region" description="Helical" evidence="7">
    <location>
        <begin position="845"/>
        <end position="866"/>
    </location>
</feature>
<evidence type="ECO:0000313" key="10">
    <source>
        <dbReference type="EMBL" id="MBP1045927.1"/>
    </source>
</evidence>
<feature type="domain" description="ABC3 transporter permease C-terminal" evidence="8">
    <location>
        <begin position="794"/>
        <end position="912"/>
    </location>
</feature>
<feature type="transmembrane region" description="Helical" evidence="7">
    <location>
        <begin position="21"/>
        <end position="38"/>
    </location>
</feature>
<organism evidence="10 11">
    <name type="scientific">Enterococcus larvae</name>
    <dbReference type="NCBI Taxonomy" id="2794352"/>
    <lineage>
        <taxon>Bacteria</taxon>
        <taxon>Bacillati</taxon>
        <taxon>Bacillota</taxon>
        <taxon>Bacilli</taxon>
        <taxon>Lactobacillales</taxon>
        <taxon>Enterococcaceae</taxon>
        <taxon>Enterococcus</taxon>
    </lineage>
</organism>
<evidence type="ECO:0000256" key="1">
    <source>
        <dbReference type="ARBA" id="ARBA00004651"/>
    </source>
</evidence>